<dbReference type="InterPro" id="IPR029071">
    <property type="entry name" value="Ubiquitin-like_domsf"/>
</dbReference>
<dbReference type="SUPFAM" id="SSF54236">
    <property type="entry name" value="Ubiquitin-like"/>
    <property type="match status" value="1"/>
</dbReference>
<dbReference type="Pfam" id="PF00789">
    <property type="entry name" value="UBX"/>
    <property type="match status" value="1"/>
</dbReference>
<dbReference type="RefSeq" id="XP_003288657.1">
    <property type="nucleotide sequence ID" value="XM_003288609.1"/>
</dbReference>
<dbReference type="eggNOG" id="KOG2507">
    <property type="taxonomic scope" value="Eukaryota"/>
</dbReference>
<dbReference type="KEGG" id="dpp:DICPUDRAFT_79452"/>
<sequence>MARTAKNTDDDNNTNNNGSIEDEDLNNNKSPTATPDNEPFIPNYDYINKAKMTTIIFKTPTGSPLKGEFAVTDKLKHVRDYFIANYPIDKSFHMMTVYPKHYFTNNDYNKTLLDLELVPSATIIIGLTEDRDSKNNTNSNSNSSSTSSDYGLYSYFSSVKDYVSSFFAYTPQQTDTNTERNHDREDDSVNSNNNYSNNRGPIKKRTGVHSLNDSNSNDKKNDDNNKKDDSNSYYNGNSTQFNG</sequence>
<feature type="compositionally biased region" description="Basic and acidic residues" evidence="1">
    <location>
        <begin position="216"/>
        <end position="230"/>
    </location>
</feature>
<dbReference type="OMA" id="HREAPNG"/>
<organism evidence="3 4">
    <name type="scientific">Dictyostelium purpureum</name>
    <name type="common">Slime mold</name>
    <dbReference type="NCBI Taxonomy" id="5786"/>
    <lineage>
        <taxon>Eukaryota</taxon>
        <taxon>Amoebozoa</taxon>
        <taxon>Evosea</taxon>
        <taxon>Eumycetozoa</taxon>
        <taxon>Dictyostelia</taxon>
        <taxon>Dictyosteliales</taxon>
        <taxon>Dictyosteliaceae</taxon>
        <taxon>Dictyostelium</taxon>
    </lineage>
</organism>
<feature type="domain" description="UBX" evidence="2">
    <location>
        <begin position="48"/>
        <end position="125"/>
    </location>
</feature>
<accession>F0ZMM2</accession>
<evidence type="ECO:0000313" key="3">
    <source>
        <dbReference type="EMBL" id="EGC34800.1"/>
    </source>
</evidence>
<dbReference type="GeneID" id="10499111"/>
<dbReference type="PANTHER" id="PTHR46424:SF1">
    <property type="entry name" value="UBX DOMAIN-CONTAINING PROTEIN 4"/>
    <property type="match status" value="1"/>
</dbReference>
<proteinExistence type="predicted"/>
<dbReference type="Gene3D" id="3.10.20.90">
    <property type="entry name" value="Phosphatidylinositol 3-kinase Catalytic Subunit, Chain A, domain 1"/>
    <property type="match status" value="1"/>
</dbReference>
<name>F0ZMM2_DICPU</name>
<gene>
    <name evidence="3" type="ORF">DICPUDRAFT_79452</name>
</gene>
<feature type="compositionally biased region" description="Polar residues" evidence="1">
    <location>
        <begin position="233"/>
        <end position="243"/>
    </location>
</feature>
<evidence type="ECO:0000313" key="4">
    <source>
        <dbReference type="Proteomes" id="UP000001064"/>
    </source>
</evidence>
<dbReference type="SMART" id="SM00166">
    <property type="entry name" value="UBX"/>
    <property type="match status" value="1"/>
</dbReference>
<feature type="compositionally biased region" description="Basic and acidic residues" evidence="1">
    <location>
        <begin position="177"/>
        <end position="187"/>
    </location>
</feature>
<dbReference type="PANTHER" id="PTHR46424">
    <property type="entry name" value="UBX DOMAIN-CONTAINING PROTEIN 4"/>
    <property type="match status" value="1"/>
</dbReference>
<evidence type="ECO:0000259" key="2">
    <source>
        <dbReference type="PROSITE" id="PS50033"/>
    </source>
</evidence>
<evidence type="ECO:0000256" key="1">
    <source>
        <dbReference type="SAM" id="MobiDB-lite"/>
    </source>
</evidence>
<protein>
    <recommendedName>
        <fullName evidence="2">UBX domain-containing protein</fullName>
    </recommendedName>
</protein>
<dbReference type="PROSITE" id="PS50033">
    <property type="entry name" value="UBX"/>
    <property type="match status" value="1"/>
</dbReference>
<dbReference type="Proteomes" id="UP000001064">
    <property type="component" value="Unassembled WGS sequence"/>
</dbReference>
<reference evidence="4" key="1">
    <citation type="journal article" date="2011" name="Genome Biol.">
        <title>Comparative genomics of the social amoebae Dictyostelium discoideum and Dictyostelium purpureum.</title>
        <authorList>
            <consortium name="US DOE Joint Genome Institute (JGI-PGF)"/>
            <person name="Sucgang R."/>
            <person name="Kuo A."/>
            <person name="Tian X."/>
            <person name="Salerno W."/>
            <person name="Parikh A."/>
            <person name="Feasley C.L."/>
            <person name="Dalin E."/>
            <person name="Tu H."/>
            <person name="Huang E."/>
            <person name="Barry K."/>
            <person name="Lindquist E."/>
            <person name="Shapiro H."/>
            <person name="Bruce D."/>
            <person name="Schmutz J."/>
            <person name="Salamov A."/>
            <person name="Fey P."/>
            <person name="Gaudet P."/>
            <person name="Anjard C."/>
            <person name="Babu M.M."/>
            <person name="Basu S."/>
            <person name="Bushmanova Y."/>
            <person name="van der Wel H."/>
            <person name="Katoh-Kurasawa M."/>
            <person name="Dinh C."/>
            <person name="Coutinho P.M."/>
            <person name="Saito T."/>
            <person name="Elias M."/>
            <person name="Schaap P."/>
            <person name="Kay R.R."/>
            <person name="Henrissat B."/>
            <person name="Eichinger L."/>
            <person name="Rivero F."/>
            <person name="Putnam N.H."/>
            <person name="West C.M."/>
            <person name="Loomis W.F."/>
            <person name="Chisholm R.L."/>
            <person name="Shaulsky G."/>
            <person name="Strassmann J.E."/>
            <person name="Queller D.C."/>
            <person name="Kuspa A."/>
            <person name="Grigoriev I.V."/>
        </authorList>
    </citation>
    <scope>NUCLEOTIDE SEQUENCE [LARGE SCALE GENOMIC DNA]</scope>
    <source>
        <strain evidence="4">QSDP1</strain>
    </source>
</reference>
<dbReference type="AlphaFoldDB" id="F0ZMM2"/>
<feature type="region of interest" description="Disordered" evidence="1">
    <location>
        <begin position="1"/>
        <end position="41"/>
    </location>
</feature>
<feature type="region of interest" description="Disordered" evidence="1">
    <location>
        <begin position="173"/>
        <end position="243"/>
    </location>
</feature>
<dbReference type="InterPro" id="IPR001012">
    <property type="entry name" value="UBX_dom"/>
</dbReference>
<dbReference type="VEuPathDB" id="AmoebaDB:DICPUDRAFT_79452"/>
<keyword evidence="4" id="KW-1185">Reference proteome</keyword>
<dbReference type="OrthoDB" id="10254930at2759"/>
<feature type="compositionally biased region" description="Low complexity" evidence="1">
    <location>
        <begin position="189"/>
        <end position="198"/>
    </location>
</feature>
<dbReference type="EMBL" id="GL871082">
    <property type="protein sequence ID" value="EGC34800.1"/>
    <property type="molecule type" value="Genomic_DNA"/>
</dbReference>
<dbReference type="InParanoid" id="F0ZMM2"/>
<dbReference type="STRING" id="5786.F0ZMM2"/>